<evidence type="ECO:0000313" key="2">
    <source>
        <dbReference type="EMBL" id="KAF4704764.1"/>
    </source>
</evidence>
<feature type="non-terminal residue" evidence="2">
    <location>
        <position position="1"/>
    </location>
</feature>
<feature type="region of interest" description="Disordered" evidence="1">
    <location>
        <begin position="76"/>
        <end position="99"/>
    </location>
</feature>
<evidence type="ECO:0000313" key="3">
    <source>
        <dbReference type="Proteomes" id="UP000553632"/>
    </source>
</evidence>
<proteinExistence type="predicted"/>
<comment type="caution">
    <text evidence="2">The sequence shown here is derived from an EMBL/GenBank/DDBJ whole genome shotgun (WGS) entry which is preliminary data.</text>
</comment>
<sequence length="170" mass="19275">MDRASVGKDNITFSKKLLIPPGDPHYVAYLINNRYALYNEDTPTVSTSEVPQHLLQRLFPDSMTRPLRVNTYITTTQQQSTSSSSSDVVRQQQQQHSITPSLSQTMLQPLHAHQNEMDKAFQDDISRLPIAQLSSVAEENDLLKILRPRYSVIVDLWALLVGRSSNKQIV</sequence>
<accession>A0A7J6Q858</accession>
<feature type="compositionally biased region" description="Low complexity" evidence="1">
    <location>
        <begin position="76"/>
        <end position="97"/>
    </location>
</feature>
<protein>
    <submittedName>
        <fullName evidence="2">Uncharacterized protein</fullName>
    </submittedName>
</protein>
<name>A0A7J6Q858_PEROL</name>
<organism evidence="2 3">
    <name type="scientific">Perkinsus olseni</name>
    <name type="common">Perkinsus atlanticus</name>
    <dbReference type="NCBI Taxonomy" id="32597"/>
    <lineage>
        <taxon>Eukaryota</taxon>
        <taxon>Sar</taxon>
        <taxon>Alveolata</taxon>
        <taxon>Perkinsozoa</taxon>
        <taxon>Perkinsea</taxon>
        <taxon>Perkinsida</taxon>
        <taxon>Perkinsidae</taxon>
        <taxon>Perkinsus</taxon>
    </lineage>
</organism>
<reference evidence="2 3" key="1">
    <citation type="submission" date="2020-04" db="EMBL/GenBank/DDBJ databases">
        <title>Perkinsus olseni comparative genomics.</title>
        <authorList>
            <person name="Bogema D.R."/>
        </authorList>
    </citation>
    <scope>NUCLEOTIDE SEQUENCE [LARGE SCALE GENOMIC DNA]</scope>
    <source>
        <strain evidence="2 3">ATCC PRA-207</strain>
    </source>
</reference>
<dbReference type="AlphaFoldDB" id="A0A7J6Q858"/>
<dbReference type="EMBL" id="JABANO010034669">
    <property type="protein sequence ID" value="KAF4704764.1"/>
    <property type="molecule type" value="Genomic_DNA"/>
</dbReference>
<keyword evidence="3" id="KW-1185">Reference proteome</keyword>
<gene>
    <name evidence="2" type="ORF">FOZ63_013276</name>
</gene>
<dbReference type="Proteomes" id="UP000553632">
    <property type="component" value="Unassembled WGS sequence"/>
</dbReference>
<evidence type="ECO:0000256" key="1">
    <source>
        <dbReference type="SAM" id="MobiDB-lite"/>
    </source>
</evidence>